<organism evidence="3 4">
    <name type="scientific">Actinidia rufa</name>
    <dbReference type="NCBI Taxonomy" id="165716"/>
    <lineage>
        <taxon>Eukaryota</taxon>
        <taxon>Viridiplantae</taxon>
        <taxon>Streptophyta</taxon>
        <taxon>Embryophyta</taxon>
        <taxon>Tracheophyta</taxon>
        <taxon>Spermatophyta</taxon>
        <taxon>Magnoliopsida</taxon>
        <taxon>eudicotyledons</taxon>
        <taxon>Gunneridae</taxon>
        <taxon>Pentapetalae</taxon>
        <taxon>asterids</taxon>
        <taxon>Ericales</taxon>
        <taxon>Actinidiaceae</taxon>
        <taxon>Actinidia</taxon>
    </lineage>
</organism>
<dbReference type="GO" id="GO:0016197">
    <property type="term" value="P:endosomal transport"/>
    <property type="evidence" value="ECO:0007669"/>
    <property type="project" value="TreeGrafter"/>
</dbReference>
<accession>A0A7J0E4F8</accession>
<keyword evidence="4" id="KW-1185">Reference proteome</keyword>
<dbReference type="Pfam" id="PF09758">
    <property type="entry name" value="FPL"/>
    <property type="match status" value="1"/>
</dbReference>
<gene>
    <name evidence="3" type="ORF">Acr_01g0003460</name>
</gene>
<dbReference type="PANTHER" id="PTHR21481:SF4">
    <property type="entry name" value="PROTEIN TRANSPARENT TESTA 9"/>
    <property type="match status" value="1"/>
</dbReference>
<evidence type="ECO:0000256" key="1">
    <source>
        <dbReference type="SAM" id="MobiDB-lite"/>
    </source>
</evidence>
<dbReference type="Proteomes" id="UP000585474">
    <property type="component" value="Unassembled WGS sequence"/>
</dbReference>
<name>A0A7J0E4F8_9ERIC</name>
<dbReference type="GO" id="GO:0005794">
    <property type="term" value="C:Golgi apparatus"/>
    <property type="evidence" value="ECO:0007669"/>
    <property type="project" value="TreeGrafter"/>
</dbReference>
<dbReference type="InterPro" id="IPR019155">
    <property type="entry name" value="CLEC16A/TT9_N"/>
</dbReference>
<reference evidence="3 4" key="1">
    <citation type="submission" date="2019-07" db="EMBL/GenBank/DDBJ databases">
        <title>De Novo Assembly of kiwifruit Actinidia rufa.</title>
        <authorList>
            <person name="Sugita-Konishi S."/>
            <person name="Sato K."/>
            <person name="Mori E."/>
            <person name="Abe Y."/>
            <person name="Kisaki G."/>
            <person name="Hamano K."/>
            <person name="Suezawa K."/>
            <person name="Otani M."/>
            <person name="Fukuda T."/>
            <person name="Manabe T."/>
            <person name="Gomi K."/>
            <person name="Tabuchi M."/>
            <person name="Akimitsu K."/>
            <person name="Kataoka I."/>
        </authorList>
    </citation>
    <scope>NUCLEOTIDE SEQUENCE [LARGE SCALE GENOMIC DNA]</scope>
    <source>
        <strain evidence="4">cv. Fuchu</strain>
    </source>
</reference>
<comment type="caution">
    <text evidence="3">The sequence shown here is derived from an EMBL/GenBank/DDBJ whole genome shotgun (WGS) entry which is preliminary data.</text>
</comment>
<feature type="domain" description="FPL" evidence="2">
    <location>
        <begin position="50"/>
        <end position="94"/>
    </location>
</feature>
<dbReference type="EMBL" id="BJWL01000001">
    <property type="protein sequence ID" value="GFY80537.1"/>
    <property type="molecule type" value="Genomic_DNA"/>
</dbReference>
<dbReference type="OrthoDB" id="294052at2759"/>
<dbReference type="GO" id="GO:0007034">
    <property type="term" value="P:vacuolar transport"/>
    <property type="evidence" value="ECO:0007669"/>
    <property type="project" value="TreeGrafter"/>
</dbReference>
<feature type="region of interest" description="Disordered" evidence="1">
    <location>
        <begin position="198"/>
        <end position="218"/>
    </location>
</feature>
<protein>
    <recommendedName>
        <fullName evidence="2">FPL domain-containing protein</fullName>
    </recommendedName>
</protein>
<proteinExistence type="predicted"/>
<sequence>MKVQIVNEVNKDFVIEALRSIAEVITYGDQHDSAFFEVADHCRKKARAAHISFIFDSLTDEVVAFPLYVEAIKFAFHEESMVRTAVRALTLNVYHVGDECVNKYVSSAPHADYFLSLIKFFQERNIGPESTSTIFSAVDEIEDNLYYFSDVISAGIPDVREDTDGQLFDAQIPLLLPFSVPWKHSYEFLEGKLNGHMPGHGFSHENQNPDNDNRSPKVLHGSLRVTIPNSYNSSETHLEDEVMQHNFNGSQSALREGLLSYVTSGDDVQVLGSLTMLATLLQTKELDESMLDALGILPQRKQHKKLLLCYNLNLLSFLDVCLLEFELIFLSISLVGIISC</sequence>
<dbReference type="PANTHER" id="PTHR21481">
    <property type="entry name" value="PROTEIN CLEC16A"/>
    <property type="match status" value="1"/>
</dbReference>
<dbReference type="AlphaFoldDB" id="A0A7J0E4F8"/>
<dbReference type="GO" id="GO:1901096">
    <property type="term" value="P:regulation of autophagosome maturation"/>
    <property type="evidence" value="ECO:0007669"/>
    <property type="project" value="TreeGrafter"/>
</dbReference>
<evidence type="ECO:0000313" key="4">
    <source>
        <dbReference type="Proteomes" id="UP000585474"/>
    </source>
</evidence>
<evidence type="ECO:0000313" key="3">
    <source>
        <dbReference type="EMBL" id="GFY80537.1"/>
    </source>
</evidence>
<dbReference type="GO" id="GO:0005770">
    <property type="term" value="C:late endosome"/>
    <property type="evidence" value="ECO:0007669"/>
    <property type="project" value="TreeGrafter"/>
</dbReference>
<evidence type="ECO:0000259" key="2">
    <source>
        <dbReference type="Pfam" id="PF09758"/>
    </source>
</evidence>
<dbReference type="InterPro" id="IPR039272">
    <property type="entry name" value="CLEC16A/TT9"/>
</dbReference>